<dbReference type="GO" id="GO:0004045">
    <property type="term" value="F:peptidyl-tRNA hydrolase activity"/>
    <property type="evidence" value="ECO:0007669"/>
    <property type="project" value="UniProtKB-EC"/>
</dbReference>
<evidence type="ECO:0000256" key="1">
    <source>
        <dbReference type="ARBA" id="ARBA00013260"/>
    </source>
</evidence>
<evidence type="ECO:0000313" key="6">
    <source>
        <dbReference type="Proteomes" id="UP001176517"/>
    </source>
</evidence>
<protein>
    <recommendedName>
        <fullName evidence="1">peptidyl-tRNA hydrolase</fullName>
        <ecNumber evidence="1">3.1.1.29</ecNumber>
    </recommendedName>
</protein>
<dbReference type="InterPro" id="IPR023476">
    <property type="entry name" value="Pep_tRNA_hydro_II_dom_sf"/>
</dbReference>
<dbReference type="Gene3D" id="3.40.1490.10">
    <property type="entry name" value="Bit1"/>
    <property type="match status" value="1"/>
</dbReference>
<dbReference type="InterPro" id="IPR002833">
    <property type="entry name" value="PTH2"/>
</dbReference>
<comment type="catalytic activity">
    <reaction evidence="3">
        <text>an N-acyl-L-alpha-aminoacyl-tRNA + H2O = an N-acyl-L-amino acid + a tRNA + H(+)</text>
        <dbReference type="Rhea" id="RHEA:54448"/>
        <dbReference type="Rhea" id="RHEA-COMP:10123"/>
        <dbReference type="Rhea" id="RHEA-COMP:13883"/>
        <dbReference type="ChEBI" id="CHEBI:15377"/>
        <dbReference type="ChEBI" id="CHEBI:15378"/>
        <dbReference type="ChEBI" id="CHEBI:59874"/>
        <dbReference type="ChEBI" id="CHEBI:78442"/>
        <dbReference type="ChEBI" id="CHEBI:138191"/>
        <dbReference type="EC" id="3.1.1.29"/>
    </reaction>
</comment>
<dbReference type="PANTHER" id="PTHR46194">
    <property type="entry name" value="PEPTIDYL-TRNA HYDROLASE PTRHD1-RELATED"/>
    <property type="match status" value="1"/>
</dbReference>
<accession>A0AAN6GPH5</accession>
<keyword evidence="6" id="KW-1185">Reference proteome</keyword>
<feature type="region of interest" description="Disordered" evidence="4">
    <location>
        <begin position="104"/>
        <end position="127"/>
    </location>
</feature>
<dbReference type="PANTHER" id="PTHR46194:SF1">
    <property type="entry name" value="PEPTIDYL-TRNA HYDROLASE PTRHD1-RELATED"/>
    <property type="match status" value="1"/>
</dbReference>
<proteinExistence type="predicted"/>
<evidence type="ECO:0000256" key="3">
    <source>
        <dbReference type="ARBA" id="ARBA00048707"/>
    </source>
</evidence>
<dbReference type="Proteomes" id="UP001176517">
    <property type="component" value="Unassembled WGS sequence"/>
</dbReference>
<keyword evidence="2" id="KW-0378">Hydrolase</keyword>
<dbReference type="InterPro" id="IPR042237">
    <property type="entry name" value="PTRHD1"/>
</dbReference>
<evidence type="ECO:0000313" key="5">
    <source>
        <dbReference type="EMBL" id="KAK0547197.1"/>
    </source>
</evidence>
<dbReference type="Pfam" id="PF01981">
    <property type="entry name" value="PTH2"/>
    <property type="match status" value="1"/>
</dbReference>
<dbReference type="EC" id="3.1.1.29" evidence="1"/>
<dbReference type="SUPFAM" id="SSF102462">
    <property type="entry name" value="Peptidyl-tRNA hydrolase II"/>
    <property type="match status" value="1"/>
</dbReference>
<sequence>MSTQTTAAGFDVQKETGEERRPLVMQIIIDRSLSKNTAWNRGTLIAQGAHAATAVLAQTWDEQDTREYVSPSNLGAMHKIVLLGPKTGTLADLSAKLKEAAAAAASESTTNDKEGGEQDGSSRIAGAEDEGFPKHHLWIEQPEGIPTAIALAPNRKPAALTKVLNKCSLFRD</sequence>
<evidence type="ECO:0000256" key="2">
    <source>
        <dbReference type="ARBA" id="ARBA00022801"/>
    </source>
</evidence>
<name>A0AAN6GPH5_9BASI</name>
<dbReference type="EMBL" id="JAPDMZ010000168">
    <property type="protein sequence ID" value="KAK0547197.1"/>
    <property type="molecule type" value="Genomic_DNA"/>
</dbReference>
<reference evidence="5" key="1">
    <citation type="journal article" date="2023" name="PhytoFront">
        <title>Draft Genome Resources of Seven Strains of Tilletia horrida, Causal Agent of Kernel Smut of Rice.</title>
        <authorList>
            <person name="Khanal S."/>
            <person name="Antony Babu S."/>
            <person name="Zhou X.G."/>
        </authorList>
    </citation>
    <scope>NUCLEOTIDE SEQUENCE</scope>
    <source>
        <strain evidence="5">TX6</strain>
    </source>
</reference>
<gene>
    <name evidence="5" type="ORF">OC846_004952</name>
</gene>
<dbReference type="AlphaFoldDB" id="A0AAN6GPH5"/>
<evidence type="ECO:0000256" key="4">
    <source>
        <dbReference type="SAM" id="MobiDB-lite"/>
    </source>
</evidence>
<comment type="caution">
    <text evidence="5">The sequence shown here is derived from an EMBL/GenBank/DDBJ whole genome shotgun (WGS) entry which is preliminary data.</text>
</comment>
<organism evidence="5 6">
    <name type="scientific">Tilletia horrida</name>
    <dbReference type="NCBI Taxonomy" id="155126"/>
    <lineage>
        <taxon>Eukaryota</taxon>
        <taxon>Fungi</taxon>
        <taxon>Dikarya</taxon>
        <taxon>Basidiomycota</taxon>
        <taxon>Ustilaginomycotina</taxon>
        <taxon>Exobasidiomycetes</taxon>
        <taxon>Tilletiales</taxon>
        <taxon>Tilletiaceae</taxon>
        <taxon>Tilletia</taxon>
    </lineage>
</organism>